<keyword evidence="2" id="KW-1185">Reference proteome</keyword>
<evidence type="ECO:0000313" key="1">
    <source>
        <dbReference type="EMBL" id="AIS52068.1"/>
    </source>
</evidence>
<dbReference type="NCBIfam" id="NF041239">
    <property type="entry name" value="Moor_selen_rel"/>
    <property type="match status" value="1"/>
</dbReference>
<dbReference type="InterPro" id="IPR049744">
    <property type="entry name" value="CC/Se_fam"/>
</dbReference>
<gene>
    <name evidence="1" type="ORF">TKV_c08880</name>
</gene>
<dbReference type="AlphaFoldDB" id="A0A097AQI6"/>
<dbReference type="eggNOG" id="ENOG5033BZ1">
    <property type="taxonomic scope" value="Bacteria"/>
</dbReference>
<dbReference type="STRING" id="2325.TKV_c08880"/>
<reference evidence="2" key="1">
    <citation type="journal article" date="2015" name="Genome Announc.">
        <title>Whole-Genome Sequences of 80 Environmental and Clinical Isolates of Burkholderia pseudomallei.</title>
        <authorList>
            <person name="Johnson S.L."/>
            <person name="Baker A.L."/>
            <person name="Chain P.S."/>
            <person name="Currie B.J."/>
            <person name="Daligault H.E."/>
            <person name="Davenport K.W."/>
            <person name="Davis C.B."/>
            <person name="Inglis T.J."/>
            <person name="Kaestli M."/>
            <person name="Koren S."/>
            <person name="Mayo M."/>
            <person name="Merritt A.J."/>
            <person name="Price E.P."/>
            <person name="Sarovich D.S."/>
            <person name="Warner J."/>
            <person name="Rosovitz M.J."/>
        </authorList>
    </citation>
    <scope>NUCLEOTIDE SEQUENCE [LARGE SCALE GENOMIC DNA]</scope>
    <source>
        <strain evidence="2">DSM 2030</strain>
    </source>
</reference>
<dbReference type="OrthoDB" id="1726551at2"/>
<name>A0A097AQI6_THEKI</name>
<dbReference type="KEGG" id="tki:TKV_c08880"/>
<dbReference type="HOGENOM" id="CLU_182827_0_0_9"/>
<dbReference type="RefSeq" id="WP_049684878.1">
    <property type="nucleotide sequence ID" value="NZ_CP009170.1"/>
</dbReference>
<evidence type="ECO:0000313" key="2">
    <source>
        <dbReference type="Proteomes" id="UP000029669"/>
    </source>
</evidence>
<accession>A0A097AQI6</accession>
<dbReference type="EMBL" id="CP009170">
    <property type="protein sequence ID" value="AIS52068.1"/>
    <property type="molecule type" value="Genomic_DNA"/>
</dbReference>
<sequence>MFYLKITKAAKEYILKKGGNVYIKYHDIQNCCIEPNLTPEVFIGIPRNKEKYYILSVDSINIYVDRIIYEREIEEVIIDLKNIFGIKYLVIDGWKVI</sequence>
<protein>
    <submittedName>
        <fullName evidence="1">Uncharacterized protein</fullName>
    </submittedName>
</protein>
<dbReference type="Proteomes" id="UP000029669">
    <property type="component" value="Chromosome"/>
</dbReference>
<proteinExistence type="predicted"/>
<organism evidence="1 2">
    <name type="scientific">Thermoanaerobacter kivui</name>
    <name type="common">Acetogenium kivui</name>
    <dbReference type="NCBI Taxonomy" id="2325"/>
    <lineage>
        <taxon>Bacteria</taxon>
        <taxon>Bacillati</taxon>
        <taxon>Bacillota</taxon>
        <taxon>Clostridia</taxon>
        <taxon>Thermoanaerobacterales</taxon>
        <taxon>Thermoanaerobacteraceae</taxon>
        <taxon>Thermoanaerobacter</taxon>
    </lineage>
</organism>